<gene>
    <name evidence="3" type="ordered locus">Mlg_0280</name>
</gene>
<evidence type="ECO:0000256" key="1">
    <source>
        <dbReference type="PROSITE-ProRule" id="PRU00339"/>
    </source>
</evidence>
<dbReference type="PANTHER" id="PTHR44749:SF1">
    <property type="entry name" value="TETRATRICOPEPTIDE-LIKE HELICAL DOMAIN-CONTAINING PROTEIN"/>
    <property type="match status" value="1"/>
</dbReference>
<evidence type="ECO:0000256" key="2">
    <source>
        <dbReference type="SAM" id="SignalP"/>
    </source>
</evidence>
<dbReference type="InterPro" id="IPR011990">
    <property type="entry name" value="TPR-like_helical_dom_sf"/>
</dbReference>
<evidence type="ECO:0000313" key="3">
    <source>
        <dbReference type="EMBL" id="ABI55635.1"/>
    </source>
</evidence>
<dbReference type="InterPro" id="IPR044650">
    <property type="entry name" value="SRFR1-like"/>
</dbReference>
<dbReference type="Pfam" id="PF13181">
    <property type="entry name" value="TPR_8"/>
    <property type="match status" value="1"/>
</dbReference>
<feature type="signal peptide" evidence="2">
    <location>
        <begin position="1"/>
        <end position="26"/>
    </location>
</feature>
<dbReference type="SMART" id="SM00028">
    <property type="entry name" value="TPR"/>
    <property type="match status" value="7"/>
</dbReference>
<dbReference type="OrthoDB" id="9766710at2"/>
<dbReference type="AlphaFoldDB" id="Q0AC02"/>
<name>Q0AC02_ALKEH</name>
<dbReference type="RefSeq" id="WP_011628031.1">
    <property type="nucleotide sequence ID" value="NC_008340.1"/>
</dbReference>
<keyword evidence="1" id="KW-0802">TPR repeat</keyword>
<dbReference type="InterPro" id="IPR019734">
    <property type="entry name" value="TPR_rpt"/>
</dbReference>
<protein>
    <submittedName>
        <fullName evidence="3">Tetratricopeptide TPR_4</fullName>
    </submittedName>
</protein>
<dbReference type="Pfam" id="PF13432">
    <property type="entry name" value="TPR_16"/>
    <property type="match status" value="3"/>
</dbReference>
<organism evidence="3 4">
    <name type="scientific">Alkalilimnicola ehrlichii (strain ATCC BAA-1101 / DSM 17681 / MLHE-1)</name>
    <dbReference type="NCBI Taxonomy" id="187272"/>
    <lineage>
        <taxon>Bacteria</taxon>
        <taxon>Pseudomonadati</taxon>
        <taxon>Pseudomonadota</taxon>
        <taxon>Gammaproteobacteria</taxon>
        <taxon>Chromatiales</taxon>
        <taxon>Ectothiorhodospiraceae</taxon>
        <taxon>Alkalilimnicola</taxon>
    </lineage>
</organism>
<dbReference type="GO" id="GO:0045892">
    <property type="term" value="P:negative regulation of DNA-templated transcription"/>
    <property type="evidence" value="ECO:0007669"/>
    <property type="project" value="InterPro"/>
</dbReference>
<feature type="chain" id="PRO_5004167929" evidence="2">
    <location>
        <begin position="27"/>
        <end position="584"/>
    </location>
</feature>
<dbReference type="EMBL" id="CP000453">
    <property type="protein sequence ID" value="ABI55635.1"/>
    <property type="molecule type" value="Genomic_DNA"/>
</dbReference>
<dbReference type="PROSITE" id="PS50005">
    <property type="entry name" value="TPR"/>
    <property type="match status" value="1"/>
</dbReference>
<dbReference type="HOGENOM" id="CLU_007251_4_0_6"/>
<feature type="repeat" description="TPR" evidence="1">
    <location>
        <begin position="200"/>
        <end position="233"/>
    </location>
</feature>
<dbReference type="eggNOG" id="COG0457">
    <property type="taxonomic scope" value="Bacteria"/>
</dbReference>
<sequence>MQKDRLTPWRRLGIGHRLLLSLTALAVLAGCASVAPDSAPTPVEPPVAVVSDLPPWEDDPKARLLYTMMVAEMARHRGDADQALAAYLEAMHLTRDTRPAEQAAQLAIIQGRLDDALAALQRWDALDDDNAEVDRLLGLLHLRAGEPDRAYHHLSRYLETLDGEVRQAFQGLGELMGREARADDVLQVLERLADEYAGHASAQVALARAAMQLGRLETALEASRRAAELDPDWQAPRMLEVQALVNLDRPEAALDVVEALLAQDAEDRSLRMLHARLLVNMGHRERALEEFEVLMAQRPDDLEVAYAAALLATDLRRWDQAREYWQFIAKRAYQRAEAFYRLGRIAEQEGNREEARAWYERVPGEYWTDAQLALARMEMDDGRETQARERLAAVREQRPAERTRAWTQEAHLLSGQGRAGEAVALLDDALEAEPGDHSLLYARALARVETGDLAGAEADLRAILADEPDDAHALNALGYTLADAGERLEEARELIARALAQEPDHPAILDSKGWVLYRLGKPEAALDYLERAWARQPDPEIGAHLGEVLWVLGRREEARAIWEAAEELEADHPVLRETLERLRP</sequence>
<dbReference type="PANTHER" id="PTHR44749">
    <property type="entry name" value="SUPPRESSOR OF RPS4-RLD 1"/>
    <property type="match status" value="1"/>
</dbReference>
<dbReference type="KEGG" id="aeh:Mlg_0280"/>
<keyword evidence="4" id="KW-1185">Reference proteome</keyword>
<dbReference type="Gene3D" id="1.25.40.10">
    <property type="entry name" value="Tetratricopeptide repeat domain"/>
    <property type="match status" value="4"/>
</dbReference>
<keyword evidence="2" id="KW-0732">Signal</keyword>
<proteinExistence type="predicted"/>
<accession>Q0AC02</accession>
<dbReference type="Proteomes" id="UP000001962">
    <property type="component" value="Chromosome"/>
</dbReference>
<evidence type="ECO:0000313" key="4">
    <source>
        <dbReference type="Proteomes" id="UP000001962"/>
    </source>
</evidence>
<dbReference type="SUPFAM" id="SSF48452">
    <property type="entry name" value="TPR-like"/>
    <property type="match status" value="3"/>
</dbReference>
<dbReference type="PROSITE" id="PS51257">
    <property type="entry name" value="PROKAR_LIPOPROTEIN"/>
    <property type="match status" value="1"/>
</dbReference>
<reference evidence="4" key="1">
    <citation type="submission" date="2006-08" db="EMBL/GenBank/DDBJ databases">
        <title>Complete sequence of Alkalilimnicola ehrilichei MLHE-1.</title>
        <authorList>
            <person name="Copeland A."/>
            <person name="Lucas S."/>
            <person name="Lapidus A."/>
            <person name="Barry K."/>
            <person name="Detter J.C."/>
            <person name="Glavina del Rio T."/>
            <person name="Hammon N."/>
            <person name="Israni S."/>
            <person name="Dalin E."/>
            <person name="Tice H."/>
            <person name="Pitluck S."/>
            <person name="Sims D."/>
            <person name="Brettin T."/>
            <person name="Bruce D."/>
            <person name="Han C."/>
            <person name="Tapia R."/>
            <person name="Gilna P."/>
            <person name="Schmutz J."/>
            <person name="Larimer F."/>
            <person name="Land M."/>
            <person name="Hauser L."/>
            <person name="Kyrpides N."/>
            <person name="Mikhailova N."/>
            <person name="Oremland R.S."/>
            <person name="Hoeft S.E."/>
            <person name="Switzer-Blum J."/>
            <person name="Kulp T."/>
            <person name="King G."/>
            <person name="Tabita R."/>
            <person name="Witte B."/>
            <person name="Santini J.M."/>
            <person name="Basu P."/>
            <person name="Hollibaugh J.T."/>
            <person name="Xie G."/>
            <person name="Stolz J.F."/>
            <person name="Richardson P."/>
        </authorList>
    </citation>
    <scope>NUCLEOTIDE SEQUENCE [LARGE SCALE GENOMIC DNA]</scope>
    <source>
        <strain evidence="4">ATCC BAA-1101 / DSM 17681 / MLHE-1</strain>
    </source>
</reference>